<accession>A0AAN7GFD7</accession>
<dbReference type="SUPFAM" id="SSF54928">
    <property type="entry name" value="RNA-binding domain, RBD"/>
    <property type="match status" value="1"/>
</dbReference>
<gene>
    <name evidence="2" type="ORF">SAY87_011307</name>
</gene>
<evidence type="ECO:0000256" key="1">
    <source>
        <dbReference type="SAM" id="MobiDB-lite"/>
    </source>
</evidence>
<dbReference type="AlphaFoldDB" id="A0AAN7GFD7"/>
<dbReference type="GO" id="GO:0003676">
    <property type="term" value="F:nucleic acid binding"/>
    <property type="evidence" value="ECO:0007669"/>
    <property type="project" value="InterPro"/>
</dbReference>
<dbReference type="Gene3D" id="3.30.70.330">
    <property type="match status" value="1"/>
</dbReference>
<sequence>MPVLYQQQRRRSSPLGVTPPSFSPQGKIFSLLFSLAAPGLSEANSKIHPTAELMASADVEFRCFVGGLAWATDDHSLGEAFSSYGEILESKVRLTRR</sequence>
<dbReference type="Proteomes" id="UP001345219">
    <property type="component" value="Chromosome 9"/>
</dbReference>
<protein>
    <recommendedName>
        <fullName evidence="4">RRM domain-containing protein</fullName>
    </recommendedName>
</protein>
<dbReference type="InterPro" id="IPR035979">
    <property type="entry name" value="RBD_domain_sf"/>
</dbReference>
<comment type="caution">
    <text evidence="2">The sequence shown here is derived from an EMBL/GenBank/DDBJ whole genome shotgun (WGS) entry which is preliminary data.</text>
</comment>
<evidence type="ECO:0000313" key="2">
    <source>
        <dbReference type="EMBL" id="KAK4744995.1"/>
    </source>
</evidence>
<organism evidence="2 3">
    <name type="scientific">Trapa incisa</name>
    <dbReference type="NCBI Taxonomy" id="236973"/>
    <lineage>
        <taxon>Eukaryota</taxon>
        <taxon>Viridiplantae</taxon>
        <taxon>Streptophyta</taxon>
        <taxon>Embryophyta</taxon>
        <taxon>Tracheophyta</taxon>
        <taxon>Spermatophyta</taxon>
        <taxon>Magnoliopsida</taxon>
        <taxon>eudicotyledons</taxon>
        <taxon>Gunneridae</taxon>
        <taxon>Pentapetalae</taxon>
        <taxon>rosids</taxon>
        <taxon>malvids</taxon>
        <taxon>Myrtales</taxon>
        <taxon>Lythraceae</taxon>
        <taxon>Trapa</taxon>
    </lineage>
</organism>
<dbReference type="EMBL" id="JAXIOK010000022">
    <property type="protein sequence ID" value="KAK4744995.1"/>
    <property type="molecule type" value="Genomic_DNA"/>
</dbReference>
<reference evidence="2 3" key="1">
    <citation type="journal article" date="2023" name="Hortic Res">
        <title>Pangenome of water caltrop reveals structural variations and asymmetric subgenome divergence after allopolyploidization.</title>
        <authorList>
            <person name="Zhang X."/>
            <person name="Chen Y."/>
            <person name="Wang L."/>
            <person name="Yuan Y."/>
            <person name="Fang M."/>
            <person name="Shi L."/>
            <person name="Lu R."/>
            <person name="Comes H.P."/>
            <person name="Ma Y."/>
            <person name="Chen Y."/>
            <person name="Huang G."/>
            <person name="Zhou Y."/>
            <person name="Zheng Z."/>
            <person name="Qiu Y."/>
        </authorList>
    </citation>
    <scope>NUCLEOTIDE SEQUENCE [LARGE SCALE GENOMIC DNA]</scope>
    <source>
        <tissue evidence="2">Roots</tissue>
    </source>
</reference>
<dbReference type="InterPro" id="IPR012677">
    <property type="entry name" value="Nucleotide-bd_a/b_plait_sf"/>
</dbReference>
<proteinExistence type="predicted"/>
<name>A0AAN7GFD7_9MYRT</name>
<evidence type="ECO:0000313" key="3">
    <source>
        <dbReference type="Proteomes" id="UP001345219"/>
    </source>
</evidence>
<feature type="region of interest" description="Disordered" evidence="1">
    <location>
        <begin position="1"/>
        <end position="20"/>
    </location>
</feature>
<evidence type="ECO:0008006" key="4">
    <source>
        <dbReference type="Google" id="ProtNLM"/>
    </source>
</evidence>
<keyword evidence="3" id="KW-1185">Reference proteome</keyword>